<dbReference type="AlphaFoldDB" id="A0A0W0V1M7"/>
<dbReference type="STRING" id="454.Lisr_2781"/>
<proteinExistence type="predicted"/>
<evidence type="ECO:0000313" key="4">
    <source>
        <dbReference type="Proteomes" id="UP000054761"/>
    </source>
</evidence>
<dbReference type="EMBL" id="LNYH01000151">
    <property type="protein sequence ID" value="KTD14005.1"/>
    <property type="molecule type" value="Genomic_DNA"/>
</dbReference>
<feature type="coiled-coil region" evidence="1">
    <location>
        <begin position="22"/>
        <end position="56"/>
    </location>
</feature>
<keyword evidence="1" id="KW-0175">Coiled coil</keyword>
<organism evidence="3 4">
    <name type="scientific">Legionella israelensis</name>
    <dbReference type="NCBI Taxonomy" id="454"/>
    <lineage>
        <taxon>Bacteria</taxon>
        <taxon>Pseudomonadati</taxon>
        <taxon>Pseudomonadota</taxon>
        <taxon>Gammaproteobacteria</taxon>
        <taxon>Legionellales</taxon>
        <taxon>Legionellaceae</taxon>
        <taxon>Legionella</taxon>
    </lineage>
</organism>
<comment type="caution">
    <text evidence="3">The sequence shown here is derived from an EMBL/GenBank/DDBJ whole genome shotgun (WGS) entry which is preliminary data.</text>
</comment>
<dbReference type="RefSeq" id="WP_058503049.1">
    <property type="nucleotide sequence ID" value="NZ_CAAAJA010000036.1"/>
</dbReference>
<name>A0A0W0V1M7_9GAMM</name>
<evidence type="ECO:0000313" key="3">
    <source>
        <dbReference type="EMBL" id="KTD14005.1"/>
    </source>
</evidence>
<dbReference type="Proteomes" id="UP000054761">
    <property type="component" value="Unassembled WGS sequence"/>
</dbReference>
<keyword evidence="2" id="KW-0732">Signal</keyword>
<dbReference type="OrthoDB" id="5417572at2"/>
<feature type="chain" id="PRO_5006914392" evidence="2">
    <location>
        <begin position="20"/>
        <end position="515"/>
    </location>
</feature>
<reference evidence="3 4" key="1">
    <citation type="submission" date="2015-11" db="EMBL/GenBank/DDBJ databases">
        <title>Genomic analysis of 38 Legionella species identifies large and diverse effector repertoires.</title>
        <authorList>
            <person name="Burstein D."/>
            <person name="Amaro F."/>
            <person name="Zusman T."/>
            <person name="Lifshitz Z."/>
            <person name="Cohen O."/>
            <person name="Gilbert J.A."/>
            <person name="Pupko T."/>
            <person name="Shuman H.A."/>
            <person name="Segal G."/>
        </authorList>
    </citation>
    <scope>NUCLEOTIDE SEQUENCE [LARGE SCALE GENOMIC DNA]</scope>
    <source>
        <strain evidence="3 4">Bercovier 4</strain>
    </source>
</reference>
<evidence type="ECO:0000256" key="2">
    <source>
        <dbReference type="SAM" id="SignalP"/>
    </source>
</evidence>
<protein>
    <submittedName>
        <fullName evidence="3">Coiled-coil protein</fullName>
    </submittedName>
</protein>
<keyword evidence="4" id="KW-1185">Reference proteome</keyword>
<sequence>MRLNRILLFLALSSAPLYATDQQQLQDEIQQLKQQTQTLQAQLKQLQKKISENTVKSVAAKPSVKKVKGGSGGYHGSVVSVHSFDGHPESLNFYPTALLVDEHVVTYIAGTPVVSSPYLGERPAFDGSDYIVNISSINRDIRLMQQRRRLYRAYQRMGYPVPYMPIISLSGAVQPVAILNFEQHRETADLTLGTSELDVAAALNENVEAFMAITYDQSPPAVGGPRVNNSVFNLNMGFINIGNLDKTPYYFTAGQLFVPFGRYSSAMASSPLTLLLARTKSRPFILGYKSQTDTGLFASVYGFRGETTLGKSGVGGVNAGYTFSHGDVAGEVGGGYINSINDSAGMQNTGVTPFTTFGGFGSVTNGSEAVRKIPGANVHGNISIDRYNFTAEWVGAAKRFRPQDLSFNGRGAKPQAAQFEAGMTFKAFDKPASIGIGYQLTRQALALNLPERRISGVFNISLWKDTIETLEYRHDINYKKTEFANGAAPAGTANLPVVGRGGSEDAILAQIGVYF</sequence>
<feature type="signal peptide" evidence="2">
    <location>
        <begin position="1"/>
        <end position="19"/>
    </location>
</feature>
<accession>A0A0W0V1M7</accession>
<dbReference type="PATRIC" id="fig|454.4.peg.3051"/>
<dbReference type="NCBIfam" id="NF033652">
    <property type="entry name" value="LbtU_sider_porin"/>
    <property type="match status" value="1"/>
</dbReference>
<evidence type="ECO:0000256" key="1">
    <source>
        <dbReference type="SAM" id="Coils"/>
    </source>
</evidence>
<gene>
    <name evidence="3" type="ORF">Lisr_2781</name>
</gene>